<keyword evidence="3" id="KW-1185">Reference proteome</keyword>
<name>A0ABQ6YR75_9NOCA</name>
<dbReference type="NCBIfam" id="TIGR03930">
    <property type="entry name" value="WXG100_ESAT6"/>
    <property type="match status" value="1"/>
</dbReference>
<evidence type="ECO:0000313" key="3">
    <source>
        <dbReference type="Proteomes" id="UP000798951"/>
    </source>
</evidence>
<reference evidence="2 3" key="1">
    <citation type="submission" date="2019-07" db="EMBL/GenBank/DDBJ databases">
        <title>Genomic Encyclopedia of Type Strains, Phase IV (KMG-IV): sequencing the most valuable type-strain genomes for metagenomic binning, comparative biology and taxonomic classification.</title>
        <authorList>
            <person name="Goeker M."/>
        </authorList>
    </citation>
    <scope>NUCLEOTIDE SEQUENCE [LARGE SCALE GENOMIC DNA]</scope>
    <source>
        <strain evidence="2 3">DSM 44831</strain>
    </source>
</reference>
<accession>A0ABQ6YR75</accession>
<organism evidence="2 3">
    <name type="scientific">Nocardia caishijiensis</name>
    <dbReference type="NCBI Taxonomy" id="184756"/>
    <lineage>
        <taxon>Bacteria</taxon>
        <taxon>Bacillati</taxon>
        <taxon>Actinomycetota</taxon>
        <taxon>Actinomycetes</taxon>
        <taxon>Mycobacteriales</taxon>
        <taxon>Nocardiaceae</taxon>
        <taxon>Nocardia</taxon>
    </lineage>
</organism>
<dbReference type="RefSeq" id="WP_157101947.1">
    <property type="nucleotide sequence ID" value="NZ_VMSD01000002.1"/>
</dbReference>
<dbReference type="InterPro" id="IPR010310">
    <property type="entry name" value="T7SS_ESAT-6-like"/>
</dbReference>
<gene>
    <name evidence="2" type="ORF">FNL39_102475</name>
</gene>
<dbReference type="Pfam" id="PF06013">
    <property type="entry name" value="WXG100"/>
    <property type="match status" value="1"/>
</dbReference>
<dbReference type="InterPro" id="IPR036689">
    <property type="entry name" value="ESAT-6-like_sf"/>
</dbReference>
<protein>
    <recommendedName>
        <fullName evidence="1">ESAT-6-like protein</fullName>
    </recommendedName>
</protein>
<dbReference type="Proteomes" id="UP000798951">
    <property type="component" value="Unassembled WGS sequence"/>
</dbReference>
<comment type="caution">
    <text evidence="2">The sequence shown here is derived from an EMBL/GenBank/DDBJ whole genome shotgun (WGS) entry which is preliminary data.</text>
</comment>
<sequence>MGEVLVDAVGIDSQSKNFEEVHATLQAAIGNIDDEVASLVPSLWDGLAAKAFVNLMTRYQEKAQRQQTLLMEASGLLKDSSTQLAANDEASEARVAAAGSSLSLPPI</sequence>
<evidence type="ECO:0000313" key="2">
    <source>
        <dbReference type="EMBL" id="KAF0848327.1"/>
    </source>
</evidence>
<proteinExistence type="inferred from homology"/>
<dbReference type="SUPFAM" id="SSF140453">
    <property type="entry name" value="EsxAB dimer-like"/>
    <property type="match status" value="1"/>
</dbReference>
<dbReference type="EMBL" id="VMSD01000002">
    <property type="protein sequence ID" value="KAF0848327.1"/>
    <property type="molecule type" value="Genomic_DNA"/>
</dbReference>
<comment type="similarity">
    <text evidence="1">Belongs to the WXG100 family.</text>
</comment>
<evidence type="ECO:0000256" key="1">
    <source>
        <dbReference type="RuleBase" id="RU362001"/>
    </source>
</evidence>
<dbReference type="Gene3D" id="1.10.287.1060">
    <property type="entry name" value="ESAT-6-like"/>
    <property type="match status" value="1"/>
</dbReference>